<feature type="compositionally biased region" description="Low complexity" evidence="1">
    <location>
        <begin position="1"/>
        <end position="10"/>
    </location>
</feature>
<keyword evidence="3" id="KW-1185">Reference proteome</keyword>
<evidence type="ECO:0000256" key="1">
    <source>
        <dbReference type="SAM" id="MobiDB-lite"/>
    </source>
</evidence>
<reference evidence="2 3" key="1">
    <citation type="submission" date="2013-07" db="EMBL/GenBank/DDBJ databases">
        <title>The Genome Sequence of Cryptococcus heveanensis BCC8398.</title>
        <authorList>
            <consortium name="The Broad Institute Genome Sequencing Platform"/>
            <person name="Cuomo C."/>
            <person name="Litvintseva A."/>
            <person name="Chen Y."/>
            <person name="Heitman J."/>
            <person name="Sun S."/>
            <person name="Springer D."/>
            <person name="Dromer F."/>
            <person name="Young S.K."/>
            <person name="Zeng Q."/>
            <person name="Gargeya S."/>
            <person name="Fitzgerald M."/>
            <person name="Abouelleil A."/>
            <person name="Alvarado L."/>
            <person name="Berlin A.M."/>
            <person name="Chapman S.B."/>
            <person name="Dewar J."/>
            <person name="Goldberg J."/>
            <person name="Griggs A."/>
            <person name="Gujja S."/>
            <person name="Hansen M."/>
            <person name="Howarth C."/>
            <person name="Imamovic A."/>
            <person name="Larimer J."/>
            <person name="McCowan C."/>
            <person name="Murphy C."/>
            <person name="Pearson M."/>
            <person name="Priest M."/>
            <person name="Roberts A."/>
            <person name="Saif S."/>
            <person name="Shea T."/>
            <person name="Sykes S."/>
            <person name="Wortman J."/>
            <person name="Nusbaum C."/>
            <person name="Birren B."/>
        </authorList>
    </citation>
    <scope>NUCLEOTIDE SEQUENCE [LARGE SCALE GENOMIC DNA]</scope>
    <source>
        <strain evidence="2 3">BCC8398</strain>
    </source>
</reference>
<evidence type="ECO:0000313" key="2">
    <source>
        <dbReference type="EMBL" id="OCF32308.1"/>
    </source>
</evidence>
<reference evidence="3" key="2">
    <citation type="submission" date="2013-12" db="EMBL/GenBank/DDBJ databases">
        <title>Evolution of pathogenesis and genome organization in the Tremellales.</title>
        <authorList>
            <person name="Cuomo C."/>
            <person name="Litvintseva A."/>
            <person name="Heitman J."/>
            <person name="Chen Y."/>
            <person name="Sun S."/>
            <person name="Springer D."/>
            <person name="Dromer F."/>
            <person name="Young S."/>
            <person name="Zeng Q."/>
            <person name="Chapman S."/>
            <person name="Gujja S."/>
            <person name="Saif S."/>
            <person name="Birren B."/>
        </authorList>
    </citation>
    <scope>NUCLEOTIDE SEQUENCE [LARGE SCALE GENOMIC DNA]</scope>
    <source>
        <strain evidence="3">BCC8398</strain>
    </source>
</reference>
<feature type="region of interest" description="Disordered" evidence="1">
    <location>
        <begin position="1"/>
        <end position="103"/>
    </location>
</feature>
<gene>
    <name evidence="2" type="ORF">I316_05976</name>
</gene>
<proteinExistence type="predicted"/>
<dbReference type="EMBL" id="KI669509">
    <property type="protein sequence ID" value="OCF32308.1"/>
    <property type="molecule type" value="Genomic_DNA"/>
</dbReference>
<evidence type="ECO:0000313" key="3">
    <source>
        <dbReference type="Proteomes" id="UP000092666"/>
    </source>
</evidence>
<dbReference type="Proteomes" id="UP000092666">
    <property type="component" value="Unassembled WGS sequence"/>
</dbReference>
<accession>A0A1B9GMR4</accession>
<protein>
    <submittedName>
        <fullName evidence="2">Uncharacterized protein</fullName>
    </submittedName>
</protein>
<name>A0A1B9GMR4_9TREE</name>
<organism evidence="2 3">
    <name type="scientific">Kwoniella heveanensis BCC8398</name>
    <dbReference type="NCBI Taxonomy" id="1296120"/>
    <lineage>
        <taxon>Eukaryota</taxon>
        <taxon>Fungi</taxon>
        <taxon>Dikarya</taxon>
        <taxon>Basidiomycota</taxon>
        <taxon>Agaricomycotina</taxon>
        <taxon>Tremellomycetes</taxon>
        <taxon>Tremellales</taxon>
        <taxon>Cryptococcaceae</taxon>
        <taxon>Kwoniella</taxon>
    </lineage>
</organism>
<feature type="compositionally biased region" description="Polar residues" evidence="1">
    <location>
        <begin position="59"/>
        <end position="81"/>
    </location>
</feature>
<sequence>MSSPIHSFLFSPPPSPPRRLSAAPDPNDGFTSLKSLLLPTDFLPRSPHLDGGLKPRSPRTPTQSHFFSSGDAQSTTQSYPSRSLMRNKPQDPEATPVLTISVPATPRRRSADKIAVSPPYVPSNVPSSPLPAIPSSLPKPLIRLLFLTSLLLSSILLLVYVPSARLPSLRAASMSRRLALDPSGKAFIDVQPVTSWEDAREKDYRPPQIKASHMMRRAIEAKKNSKPAPHPLASRPALRSRPLPASHELFALQSYLLSSAYNIIPDNVNPEEPLDANAVLGVDVHRLGPSGGEAEQAWLDELKGESEDEVIIWYGGDGRPNLPHEILDFLSSTHGTDRKPTLIPCHGRPDRSVLLSILDRLALPLRDFPIIMIGNEPVVGSLQNLEELRLSGQLESMLTKIGWKKEEKSDEWKPKYAVVKKKELSEIEQALQVEEEIPDDI</sequence>
<dbReference type="OrthoDB" id="423313at2759"/>
<dbReference type="AlphaFoldDB" id="A0A1B9GMR4"/>